<feature type="region of interest" description="Disordered" evidence="1">
    <location>
        <begin position="460"/>
        <end position="482"/>
    </location>
</feature>
<feature type="compositionally biased region" description="Basic and acidic residues" evidence="1">
    <location>
        <begin position="472"/>
        <end position="482"/>
    </location>
</feature>
<name>A0ABR1IIN2_9AGAR</name>
<sequence>MTSRHRVAKSKPPRITAADYTPNLIDTSANPLRRKGPRPLVHLSAGKYLVQNPNLPRLRGQVGLNGDHPAEFDIEAPIPAAPTTQHIDDDIELTMQEYVNEAPLSPQKSTHRKKKERQWKRWLKEVIPTLINPYMEMLKETDDLREDASLHLADRCSCNGGRYLEVSVVRFNSIDKLNVWFCSECSPVAPQLVRSGFFPCAPFAPTLVVDIRMLDFVSRLFLRISPNVTAWCGTLEDYLRSQGYWLRGQDPLRRRFGNCLLWFTSLQDAVCTLLKSTIENTRLELLRKDENEHEHVSGTPDINQHPEPNEGERDHEPTVELSNLDRDSSETSRKRKRGGVEQSLPPPTSLSPSFRPPSPPLPASEPSSASSSREEHGPNPQSTSRASAYLRSRCPLCFGGTSRPDPATASEAGPRVIVMLDACFTHKHRDQHGRDPPRLHPDTLFIPEEEVKLWETKVAEARSTNPSKRAKKDGEAQDDHYEHGMRVPKSALDVCLSSFDAAHETLAKASCSGYDNTGDGALLCPHDAALFLVSIDSPGERQHFMLALIAELFKHIPEDWSVGILYDIGCQTERSCLKWSFLKEYLHRIIWGVSVFHAYGHNWACQLIYHPRKRCGFGLCDGEGCERCWSCLNHLVAYTRVVGYYLRLYTIDTQLLFHNEQMLSNAGRWLRRKTHQCHARRLEAEKELAESQQPLSFLREQWEDQVKSQTKPLPRQKRNAAKATVQEALRLNEALDVLDKRVADLEKMIISKTSERYQTAAAYDDLEKAYQARTQTRSKLAQKEKALGAADQQTLRNLMNDEFTTKRLNAQALKERLRQKLIARKFELTRLERSFRKQRSGIVSSVPGSRARLKTFYLEQKLHGHTKDSVQRRDPTISSLATKYNALCDEMAKLVAQKKAPKNIFVPRKIDKENLFDLDVDEDIWQDAGLSEEDSVSPPPWMANENVRKGIRAMLELDRCREEKARLSIQRRALQEWFVEEWRVLTRALEITPDNIGLAHQLELRKNYLLRLCVSWEQSLVEVSDGCSDFWGPSREELVKARKDRLWDAATSVDDDDDEFGGACLVEADIGLTTQLDTRDIADGYREREFGVTG</sequence>
<accession>A0ABR1IIN2</accession>
<keyword evidence="3" id="KW-1185">Reference proteome</keyword>
<comment type="caution">
    <text evidence="2">The sequence shown here is derived from an EMBL/GenBank/DDBJ whole genome shotgun (WGS) entry which is preliminary data.</text>
</comment>
<protein>
    <recommendedName>
        <fullName evidence="4">CxC1-like cysteine cluster associated with KDZ transposases domain-containing protein</fullName>
    </recommendedName>
</protein>
<evidence type="ECO:0000313" key="2">
    <source>
        <dbReference type="EMBL" id="KAK7433700.1"/>
    </source>
</evidence>
<gene>
    <name evidence="2" type="ORF">VKT23_020618</name>
</gene>
<proteinExistence type="predicted"/>
<dbReference type="EMBL" id="JBANRG010000143">
    <property type="protein sequence ID" value="KAK7433700.1"/>
    <property type="molecule type" value="Genomic_DNA"/>
</dbReference>
<dbReference type="PANTHER" id="PTHR33096">
    <property type="entry name" value="CXC2 DOMAIN-CONTAINING PROTEIN"/>
    <property type="match status" value="1"/>
</dbReference>
<evidence type="ECO:0000256" key="1">
    <source>
        <dbReference type="SAM" id="MobiDB-lite"/>
    </source>
</evidence>
<organism evidence="2 3">
    <name type="scientific">Marasmiellus scandens</name>
    <dbReference type="NCBI Taxonomy" id="2682957"/>
    <lineage>
        <taxon>Eukaryota</taxon>
        <taxon>Fungi</taxon>
        <taxon>Dikarya</taxon>
        <taxon>Basidiomycota</taxon>
        <taxon>Agaricomycotina</taxon>
        <taxon>Agaricomycetes</taxon>
        <taxon>Agaricomycetidae</taxon>
        <taxon>Agaricales</taxon>
        <taxon>Marasmiineae</taxon>
        <taxon>Omphalotaceae</taxon>
        <taxon>Marasmiellus</taxon>
    </lineage>
</organism>
<dbReference type="PANTHER" id="PTHR33096:SF1">
    <property type="entry name" value="CXC1-LIKE CYSTEINE CLUSTER ASSOCIATED WITH KDZ TRANSPOSASES DOMAIN-CONTAINING PROTEIN"/>
    <property type="match status" value="1"/>
</dbReference>
<feature type="compositionally biased region" description="Basic and acidic residues" evidence="1">
    <location>
        <begin position="307"/>
        <end position="332"/>
    </location>
</feature>
<reference evidence="2 3" key="1">
    <citation type="submission" date="2024-01" db="EMBL/GenBank/DDBJ databases">
        <title>A draft genome for the cacao thread blight pathogen Marasmiellus scandens.</title>
        <authorList>
            <person name="Baruah I.K."/>
            <person name="Leung J."/>
            <person name="Bukari Y."/>
            <person name="Amoako-Attah I."/>
            <person name="Meinhardt L.W."/>
            <person name="Bailey B.A."/>
            <person name="Cohen S.P."/>
        </authorList>
    </citation>
    <scope>NUCLEOTIDE SEQUENCE [LARGE SCALE GENOMIC DNA]</scope>
    <source>
        <strain evidence="2 3">GH-19</strain>
    </source>
</reference>
<evidence type="ECO:0000313" key="3">
    <source>
        <dbReference type="Proteomes" id="UP001498398"/>
    </source>
</evidence>
<dbReference type="Pfam" id="PF18758">
    <property type="entry name" value="KDZ"/>
    <property type="match status" value="1"/>
</dbReference>
<feature type="region of interest" description="Disordered" evidence="1">
    <location>
        <begin position="289"/>
        <end position="388"/>
    </location>
</feature>
<dbReference type="Proteomes" id="UP001498398">
    <property type="component" value="Unassembled WGS sequence"/>
</dbReference>
<feature type="compositionally biased region" description="Pro residues" evidence="1">
    <location>
        <begin position="344"/>
        <end position="363"/>
    </location>
</feature>
<dbReference type="InterPro" id="IPR040521">
    <property type="entry name" value="KDZ"/>
</dbReference>
<evidence type="ECO:0008006" key="4">
    <source>
        <dbReference type="Google" id="ProtNLM"/>
    </source>
</evidence>